<comment type="caution">
    <text evidence="1">The sequence shown here is derived from an EMBL/GenBank/DDBJ whole genome shotgun (WGS) entry which is preliminary data.</text>
</comment>
<dbReference type="EMBL" id="BEXD01000435">
    <property type="protein sequence ID" value="GBB87436.1"/>
    <property type="molecule type" value="Genomic_DNA"/>
</dbReference>
<evidence type="ECO:0000313" key="3">
    <source>
        <dbReference type="Proteomes" id="UP000247702"/>
    </source>
</evidence>
<dbReference type="OrthoDB" id="2311850at2759"/>
<gene>
    <name evidence="2" type="ORF">RCL2_003119800</name>
    <name evidence="1" type="ORF">RclHR1_01390026</name>
</gene>
<accession>A0A2Z6R3T4</accession>
<evidence type="ECO:0008006" key="4">
    <source>
        <dbReference type="Google" id="ProtNLM"/>
    </source>
</evidence>
<reference evidence="1 3" key="1">
    <citation type="submission" date="2017-11" db="EMBL/GenBank/DDBJ databases">
        <title>The genome of Rhizophagus clarus HR1 reveals common genetic basis of auxotrophy among arbuscular mycorrhizal fungi.</title>
        <authorList>
            <person name="Kobayashi Y."/>
        </authorList>
    </citation>
    <scope>NUCLEOTIDE SEQUENCE [LARGE SCALE GENOMIC DNA]</scope>
    <source>
        <strain evidence="1 3">HR1</strain>
    </source>
</reference>
<evidence type="ECO:0000313" key="1">
    <source>
        <dbReference type="EMBL" id="GBB87436.1"/>
    </source>
</evidence>
<dbReference type="AlphaFoldDB" id="A0A2Z6R3T4"/>
<name>A0A2Z6R3T4_9GLOM</name>
<dbReference type="Proteomes" id="UP000615446">
    <property type="component" value="Unassembled WGS sequence"/>
</dbReference>
<dbReference type="EMBL" id="BLAL01000357">
    <property type="protein sequence ID" value="GET04905.1"/>
    <property type="molecule type" value="Genomic_DNA"/>
</dbReference>
<keyword evidence="3" id="KW-1185">Reference proteome</keyword>
<organism evidence="1 3">
    <name type="scientific">Rhizophagus clarus</name>
    <dbReference type="NCBI Taxonomy" id="94130"/>
    <lineage>
        <taxon>Eukaryota</taxon>
        <taxon>Fungi</taxon>
        <taxon>Fungi incertae sedis</taxon>
        <taxon>Mucoromycota</taxon>
        <taxon>Glomeromycotina</taxon>
        <taxon>Glomeromycetes</taxon>
        <taxon>Glomerales</taxon>
        <taxon>Glomeraceae</taxon>
        <taxon>Rhizophagus</taxon>
    </lineage>
</organism>
<dbReference type="Proteomes" id="UP000247702">
    <property type="component" value="Unassembled WGS sequence"/>
</dbReference>
<protein>
    <recommendedName>
        <fullName evidence="4">F-box domain-containing protein</fullName>
    </recommendedName>
</protein>
<evidence type="ECO:0000313" key="2">
    <source>
        <dbReference type="EMBL" id="GET04905.1"/>
    </source>
</evidence>
<dbReference type="Gene3D" id="3.80.10.10">
    <property type="entry name" value="Ribonuclease Inhibitor"/>
    <property type="match status" value="1"/>
</dbReference>
<reference evidence="2" key="2">
    <citation type="submission" date="2019-10" db="EMBL/GenBank/DDBJ databases">
        <title>Conservation and host-specific expression of non-tandemly repeated heterogenous ribosome RNA gene in arbuscular mycorrhizal fungi.</title>
        <authorList>
            <person name="Maeda T."/>
            <person name="Kobayashi Y."/>
            <person name="Nakagawa T."/>
            <person name="Ezawa T."/>
            <person name="Yamaguchi K."/>
            <person name="Bino T."/>
            <person name="Nishimoto Y."/>
            <person name="Shigenobu S."/>
            <person name="Kawaguchi M."/>
        </authorList>
    </citation>
    <scope>NUCLEOTIDE SEQUENCE</scope>
    <source>
        <strain evidence="2">HR1</strain>
    </source>
</reference>
<dbReference type="InterPro" id="IPR032675">
    <property type="entry name" value="LRR_dom_sf"/>
</dbReference>
<sequence length="496" mass="58861">MAKLNKDVLFLIFEELQDDSKSLFSSLMVNRLWCETVIPILWKNPWCYDINYYNKNNLFTIISSYLSDNVKELLMRQEIQLPLVSYESLLFDYLSFCRSINVNTISIITSIGSSLDYIQFILEQEFYGLFMKKFPELKYLDMRSIEHQIFYFPEANLRFESLCELICDTSMDSSYFYGLAWLCRCIQRLIVFNVESRVYSDISKLINVQKNLKYFEWEDVIDLYDLGPDPYKEILLALENKAKTINHLKLFLIHVDYTMQKMLPKLHKLKTLIINLGTFSEEQLKMFVYRDLEVIRVSYYELKAAAIIIENSGGHIKKILFPSYELDDFIDNFNDASLIFIRKIYENCPSIECLSLTFPSLKEHFTEFEKLLKICQNLKELLIAICIDNDAAAWDDNTKFEEEYLENGKELLKILSRSAPINLREIRFLYDYKFSLKTLEEFLEKWKGCALSILTCDPIYKEENYVKLIKKYKNNGVIRDFRCENFANIVNFDFKM</sequence>
<proteinExistence type="predicted"/>